<accession>A0ABN2R811</accession>
<dbReference type="EMBL" id="BAAAQM010000010">
    <property type="protein sequence ID" value="GAA1965121.1"/>
    <property type="molecule type" value="Genomic_DNA"/>
</dbReference>
<keyword evidence="2" id="KW-1185">Reference proteome</keyword>
<evidence type="ECO:0000313" key="2">
    <source>
        <dbReference type="Proteomes" id="UP001499854"/>
    </source>
</evidence>
<sequence length="64" mass="7237">MRQLAITVQQTLWDARRCLRVARREGDVAQIALQEARLAYLTELAVEYRIPATLAAARGTVGRR</sequence>
<comment type="caution">
    <text evidence="1">The sequence shown here is derived from an EMBL/GenBank/DDBJ whole genome shotgun (WGS) entry which is preliminary data.</text>
</comment>
<protein>
    <submittedName>
        <fullName evidence="1">Uncharacterized protein</fullName>
    </submittedName>
</protein>
<evidence type="ECO:0000313" key="1">
    <source>
        <dbReference type="EMBL" id="GAA1965121.1"/>
    </source>
</evidence>
<dbReference type="RefSeq" id="WP_344656968.1">
    <property type="nucleotide sequence ID" value="NZ_BAAAQM010000010.1"/>
</dbReference>
<name>A0ABN2R811_9ACTN</name>
<dbReference type="Proteomes" id="UP001499854">
    <property type="component" value="Unassembled WGS sequence"/>
</dbReference>
<proteinExistence type="predicted"/>
<gene>
    <name evidence="1" type="ORF">GCM10009838_23230</name>
</gene>
<organism evidence="1 2">
    <name type="scientific">Catenulispora subtropica</name>
    <dbReference type="NCBI Taxonomy" id="450798"/>
    <lineage>
        <taxon>Bacteria</taxon>
        <taxon>Bacillati</taxon>
        <taxon>Actinomycetota</taxon>
        <taxon>Actinomycetes</taxon>
        <taxon>Catenulisporales</taxon>
        <taxon>Catenulisporaceae</taxon>
        <taxon>Catenulispora</taxon>
    </lineage>
</organism>
<reference evidence="1 2" key="1">
    <citation type="journal article" date="2019" name="Int. J. Syst. Evol. Microbiol.">
        <title>The Global Catalogue of Microorganisms (GCM) 10K type strain sequencing project: providing services to taxonomists for standard genome sequencing and annotation.</title>
        <authorList>
            <consortium name="The Broad Institute Genomics Platform"/>
            <consortium name="The Broad Institute Genome Sequencing Center for Infectious Disease"/>
            <person name="Wu L."/>
            <person name="Ma J."/>
        </authorList>
    </citation>
    <scope>NUCLEOTIDE SEQUENCE [LARGE SCALE GENOMIC DNA]</scope>
    <source>
        <strain evidence="1 2">JCM 16013</strain>
    </source>
</reference>